<dbReference type="EnsemblPlants" id="OBART07G11040.1">
    <property type="protein sequence ID" value="OBART07G11040.1"/>
    <property type="gene ID" value="OBART07G11040"/>
</dbReference>
<reference evidence="1" key="2">
    <citation type="submission" date="2015-03" db="UniProtKB">
        <authorList>
            <consortium name="EnsemblPlants"/>
        </authorList>
    </citation>
    <scope>IDENTIFICATION</scope>
</reference>
<organism evidence="1">
    <name type="scientific">Oryza barthii</name>
    <dbReference type="NCBI Taxonomy" id="65489"/>
    <lineage>
        <taxon>Eukaryota</taxon>
        <taxon>Viridiplantae</taxon>
        <taxon>Streptophyta</taxon>
        <taxon>Embryophyta</taxon>
        <taxon>Tracheophyta</taxon>
        <taxon>Spermatophyta</taxon>
        <taxon>Magnoliopsida</taxon>
        <taxon>Liliopsida</taxon>
        <taxon>Poales</taxon>
        <taxon>Poaceae</taxon>
        <taxon>BOP clade</taxon>
        <taxon>Oryzoideae</taxon>
        <taxon>Oryzeae</taxon>
        <taxon>Oryzinae</taxon>
        <taxon>Oryza</taxon>
    </lineage>
</organism>
<accession>A0A0D3GPV6</accession>
<keyword evidence="2" id="KW-1185">Reference proteome</keyword>
<name>A0A0D3GPV6_9ORYZ</name>
<reference evidence="1" key="1">
    <citation type="journal article" date="2009" name="Rice">
        <title>De Novo Next Generation Sequencing of Plant Genomes.</title>
        <authorList>
            <person name="Rounsley S."/>
            <person name="Marri P.R."/>
            <person name="Yu Y."/>
            <person name="He R."/>
            <person name="Sisneros N."/>
            <person name="Goicoechea J.L."/>
            <person name="Lee S.J."/>
            <person name="Angelova A."/>
            <person name="Kudrna D."/>
            <person name="Luo M."/>
            <person name="Affourtit J."/>
            <person name="Desany B."/>
            <person name="Knight J."/>
            <person name="Niazi F."/>
            <person name="Egholm M."/>
            <person name="Wing R.A."/>
        </authorList>
    </citation>
    <scope>NUCLEOTIDE SEQUENCE [LARGE SCALE GENOMIC DNA]</scope>
    <source>
        <strain evidence="1">cv. IRGC 105608</strain>
    </source>
</reference>
<dbReference type="AlphaFoldDB" id="A0A0D3GPV6"/>
<dbReference type="Proteomes" id="UP000026960">
    <property type="component" value="Chromosome 7"/>
</dbReference>
<protein>
    <submittedName>
        <fullName evidence="1">Uncharacterized protein</fullName>
    </submittedName>
</protein>
<dbReference type="Gramene" id="OBART07G11040.1">
    <property type="protein sequence ID" value="OBART07G11040.1"/>
    <property type="gene ID" value="OBART07G11040"/>
</dbReference>
<evidence type="ECO:0000313" key="2">
    <source>
        <dbReference type="Proteomes" id="UP000026960"/>
    </source>
</evidence>
<proteinExistence type="predicted"/>
<dbReference type="PaxDb" id="65489-OBART07G11040.1"/>
<dbReference type="HOGENOM" id="CLU_177287_0_0_1"/>
<evidence type="ECO:0000313" key="1">
    <source>
        <dbReference type="EnsemblPlants" id="OBART07G11040.1"/>
    </source>
</evidence>
<sequence>MDASAEEGVLGSSCRFVLELDPLLKMPENHFFMATTKSKGTRLLERGGAITAIYDMWDTKTVAPQKDRPNGHLPGLANLLVGPTGPGFRGVDSTANWKWDSLNFG</sequence>